<sequence>MAKHIVDKTWTLFLDRDGVINRDKVGDYIRNVSEFFFMDGVLESLKAFNEQFGTIVIVTNQKGVGRGLMSQEDLDEIHQFMLSQIEHAGGRIDKIYFCKDLSDESPNRKPNPGMAFQAKTDFPSIDFKKSIMVGNKLSDMQFGKSAGIVTTVFLSTTDPETPFPHPLIDERYESLQQFAETVSN</sequence>
<evidence type="ECO:0000256" key="1">
    <source>
        <dbReference type="ARBA" id="ARBA00001946"/>
    </source>
</evidence>
<dbReference type="InterPro" id="IPR013954">
    <property type="entry name" value="PNK3P"/>
</dbReference>
<evidence type="ECO:0000313" key="10">
    <source>
        <dbReference type="EMBL" id="MEX6690052.1"/>
    </source>
</evidence>
<evidence type="ECO:0000256" key="3">
    <source>
        <dbReference type="ARBA" id="ARBA00011245"/>
    </source>
</evidence>
<dbReference type="EC" id="3.1.3.-" evidence="9"/>
<dbReference type="InterPro" id="IPR004446">
    <property type="entry name" value="Heptose_bisP_phosphatase"/>
</dbReference>
<dbReference type="InterPro" id="IPR006543">
    <property type="entry name" value="Histidinol-phos"/>
</dbReference>
<comment type="caution">
    <text evidence="10">The sequence shown here is derived from an EMBL/GenBank/DDBJ whole genome shotgun (WGS) entry which is preliminary data.</text>
</comment>
<keyword evidence="4 9" id="KW-0963">Cytoplasm</keyword>
<evidence type="ECO:0000256" key="5">
    <source>
        <dbReference type="ARBA" id="ARBA00022723"/>
    </source>
</evidence>
<accession>A0ABV3ZJL1</accession>
<keyword evidence="7 9" id="KW-0119">Carbohydrate metabolism</keyword>
<evidence type="ECO:0000256" key="6">
    <source>
        <dbReference type="ARBA" id="ARBA00022801"/>
    </source>
</evidence>
<protein>
    <recommendedName>
        <fullName evidence="8 9">D,D-heptose 1,7-bisphosphate phosphatase</fullName>
        <ecNumber evidence="9">3.1.3.-</ecNumber>
    </recommendedName>
</protein>
<evidence type="ECO:0000256" key="9">
    <source>
        <dbReference type="PIRNR" id="PIRNR004682"/>
    </source>
</evidence>
<comment type="similarity">
    <text evidence="9">Belongs to the gmhB family.</text>
</comment>
<dbReference type="GO" id="GO:0016787">
    <property type="term" value="F:hydrolase activity"/>
    <property type="evidence" value="ECO:0007669"/>
    <property type="project" value="UniProtKB-KW"/>
</dbReference>
<evidence type="ECO:0000256" key="4">
    <source>
        <dbReference type="ARBA" id="ARBA00022490"/>
    </source>
</evidence>
<dbReference type="InterPro" id="IPR006549">
    <property type="entry name" value="HAD-SF_hydro_IIIA"/>
</dbReference>
<evidence type="ECO:0000256" key="7">
    <source>
        <dbReference type="ARBA" id="ARBA00023277"/>
    </source>
</evidence>
<keyword evidence="11" id="KW-1185">Reference proteome</keyword>
<dbReference type="InterPro" id="IPR023214">
    <property type="entry name" value="HAD_sf"/>
</dbReference>
<reference evidence="10 11" key="1">
    <citation type="submission" date="2023-07" db="EMBL/GenBank/DDBJ databases">
        <authorList>
            <person name="Lian W.-H."/>
        </authorList>
    </citation>
    <scope>NUCLEOTIDE SEQUENCE [LARGE SCALE GENOMIC DNA]</scope>
    <source>
        <strain evidence="10 11">SYSU DXS3180</strain>
    </source>
</reference>
<gene>
    <name evidence="10" type="ORF">QTN47_21265</name>
</gene>
<comment type="subcellular location">
    <subcellularLocation>
        <location evidence="2 9">Cytoplasm</location>
    </subcellularLocation>
</comment>
<dbReference type="Pfam" id="PF08645">
    <property type="entry name" value="PNK3P"/>
    <property type="match status" value="1"/>
</dbReference>
<organism evidence="10 11">
    <name type="scientific">Danxiaibacter flavus</name>
    <dbReference type="NCBI Taxonomy" id="3049108"/>
    <lineage>
        <taxon>Bacteria</taxon>
        <taxon>Pseudomonadati</taxon>
        <taxon>Bacteroidota</taxon>
        <taxon>Chitinophagia</taxon>
        <taxon>Chitinophagales</taxon>
        <taxon>Chitinophagaceae</taxon>
        <taxon>Danxiaibacter</taxon>
    </lineage>
</organism>
<evidence type="ECO:0000256" key="2">
    <source>
        <dbReference type="ARBA" id="ARBA00004496"/>
    </source>
</evidence>
<evidence type="ECO:0000313" key="11">
    <source>
        <dbReference type="Proteomes" id="UP001560573"/>
    </source>
</evidence>
<dbReference type="InterPro" id="IPR036412">
    <property type="entry name" value="HAD-like_sf"/>
</dbReference>
<dbReference type="EMBL" id="JAULBC010000007">
    <property type="protein sequence ID" value="MEX6690052.1"/>
    <property type="molecule type" value="Genomic_DNA"/>
</dbReference>
<dbReference type="SUPFAM" id="SSF56784">
    <property type="entry name" value="HAD-like"/>
    <property type="match status" value="1"/>
</dbReference>
<dbReference type="NCBIfam" id="TIGR01656">
    <property type="entry name" value="Histidinol-ppas"/>
    <property type="match status" value="1"/>
</dbReference>
<proteinExistence type="inferred from homology"/>
<name>A0ABV3ZJL1_9BACT</name>
<dbReference type="PANTHER" id="PTHR42891:SF1">
    <property type="entry name" value="D-GLYCERO-BETA-D-MANNO-HEPTOSE-1,7-BISPHOSPHATE 7-PHOSPHATASE"/>
    <property type="match status" value="1"/>
</dbReference>
<keyword evidence="6 9" id="KW-0378">Hydrolase</keyword>
<comment type="cofactor">
    <cofactor evidence="1">
        <name>Mg(2+)</name>
        <dbReference type="ChEBI" id="CHEBI:18420"/>
    </cofactor>
</comment>
<dbReference type="Proteomes" id="UP001560573">
    <property type="component" value="Unassembled WGS sequence"/>
</dbReference>
<dbReference type="CDD" id="cd07503">
    <property type="entry name" value="HAD_HisB-N"/>
    <property type="match status" value="1"/>
</dbReference>
<dbReference type="Gene3D" id="3.40.50.1000">
    <property type="entry name" value="HAD superfamily/HAD-like"/>
    <property type="match status" value="1"/>
</dbReference>
<keyword evidence="5" id="KW-0479">Metal-binding</keyword>
<evidence type="ECO:0000256" key="8">
    <source>
        <dbReference type="ARBA" id="ARBA00031828"/>
    </source>
</evidence>
<dbReference type="RefSeq" id="WP_369331460.1">
    <property type="nucleotide sequence ID" value="NZ_JAULBC010000007.1"/>
</dbReference>
<dbReference type="NCBIfam" id="TIGR01662">
    <property type="entry name" value="HAD-SF-IIIA"/>
    <property type="match status" value="1"/>
</dbReference>
<dbReference type="PIRSF" id="PIRSF004682">
    <property type="entry name" value="GmhB"/>
    <property type="match status" value="1"/>
</dbReference>
<comment type="subunit">
    <text evidence="3">Monomer.</text>
</comment>
<dbReference type="PANTHER" id="PTHR42891">
    <property type="entry name" value="D-GLYCERO-BETA-D-MANNO-HEPTOSE-1,7-BISPHOSPHATE 7-PHOSPHATASE"/>
    <property type="match status" value="1"/>
</dbReference>